<dbReference type="SMART" id="SM00331">
    <property type="entry name" value="PP2C_SIG"/>
    <property type="match status" value="1"/>
</dbReference>
<dbReference type="Proteomes" id="UP000184363">
    <property type="component" value="Unassembled WGS sequence"/>
</dbReference>
<dbReference type="PROSITE" id="PS51746">
    <property type="entry name" value="PPM_2"/>
    <property type="match status" value="1"/>
</dbReference>
<dbReference type="STRING" id="1848.SAMN05443637_123101"/>
<dbReference type="SMART" id="SM00332">
    <property type="entry name" value="PP2Cc"/>
    <property type="match status" value="1"/>
</dbReference>
<evidence type="ECO:0000259" key="1">
    <source>
        <dbReference type="PROSITE" id="PS51746"/>
    </source>
</evidence>
<dbReference type="OrthoDB" id="9801841at2"/>
<sequence>MSARSCPLCGERARPDDRFCAGCGGGLLVRRGATSDLVTVSGVCRSCGHEVGEPDPADPGDQSCPDCGALRDDGTDHVEIDLGTIAGVSDRGLLHARNEDAMALGVREATAEAPGVLAAVVCDGVSSVDRPQLAARAAATAALDVLLGARDPETPANVHIQDAVSAAAKAIALLPYDSARGAPSCTLVAGFVELGDRPEITVAWVGDSRAYWLTAPGGGRASAALTTDHSWAVEIVALGELDAETAAADPRAHAITRWMGADASDAPSVTRFAPDGPGVLLLCSDGLWNYLPAAADLASAAYAAGASPIEMATELAQYALDCGGRDNVTVVVMPVDA</sequence>
<dbReference type="EMBL" id="FRAP01000023">
    <property type="protein sequence ID" value="SHL29260.1"/>
    <property type="molecule type" value="Genomic_DNA"/>
</dbReference>
<protein>
    <submittedName>
        <fullName evidence="2">Serine/threonine protein phosphatase PrpC</fullName>
    </submittedName>
</protein>
<dbReference type="Gene3D" id="3.60.40.10">
    <property type="entry name" value="PPM-type phosphatase domain"/>
    <property type="match status" value="1"/>
</dbReference>
<evidence type="ECO:0000313" key="3">
    <source>
        <dbReference type="Proteomes" id="UP000184363"/>
    </source>
</evidence>
<dbReference type="AlphaFoldDB" id="A0A1M6ZFP7"/>
<dbReference type="RefSeq" id="WP_073459841.1">
    <property type="nucleotide sequence ID" value="NZ_CALGVN010000025.1"/>
</dbReference>
<dbReference type="Pfam" id="PF13672">
    <property type="entry name" value="PP2C_2"/>
    <property type="match status" value="1"/>
</dbReference>
<dbReference type="CDD" id="cd00143">
    <property type="entry name" value="PP2Cc"/>
    <property type="match status" value="1"/>
</dbReference>
<accession>A0A1M6ZFP7</accession>
<reference evidence="2 3" key="1">
    <citation type="submission" date="2016-11" db="EMBL/GenBank/DDBJ databases">
        <authorList>
            <person name="Jaros S."/>
            <person name="Januszkiewicz K."/>
            <person name="Wedrychowicz H."/>
        </authorList>
    </citation>
    <scope>NUCLEOTIDE SEQUENCE [LARGE SCALE GENOMIC DNA]</scope>
    <source>
        <strain evidence="2 3">DSM 43832</strain>
    </source>
</reference>
<name>A0A1M6ZFP7_PSETH</name>
<dbReference type="SUPFAM" id="SSF81606">
    <property type="entry name" value="PP2C-like"/>
    <property type="match status" value="1"/>
</dbReference>
<proteinExistence type="predicted"/>
<keyword evidence="3" id="KW-1185">Reference proteome</keyword>
<organism evidence="2 3">
    <name type="scientific">Pseudonocardia thermophila</name>
    <dbReference type="NCBI Taxonomy" id="1848"/>
    <lineage>
        <taxon>Bacteria</taxon>
        <taxon>Bacillati</taxon>
        <taxon>Actinomycetota</taxon>
        <taxon>Actinomycetes</taxon>
        <taxon>Pseudonocardiales</taxon>
        <taxon>Pseudonocardiaceae</taxon>
        <taxon>Pseudonocardia</taxon>
    </lineage>
</organism>
<evidence type="ECO:0000313" key="2">
    <source>
        <dbReference type="EMBL" id="SHL29260.1"/>
    </source>
</evidence>
<feature type="domain" description="PPM-type phosphatase" evidence="1">
    <location>
        <begin position="84"/>
        <end position="335"/>
    </location>
</feature>
<dbReference type="InterPro" id="IPR036457">
    <property type="entry name" value="PPM-type-like_dom_sf"/>
</dbReference>
<dbReference type="InterPro" id="IPR001932">
    <property type="entry name" value="PPM-type_phosphatase-like_dom"/>
</dbReference>
<gene>
    <name evidence="2" type="ORF">SAMN05443637_123101</name>
</gene>